<feature type="region of interest" description="Disordered" evidence="1">
    <location>
        <begin position="45"/>
        <end position="149"/>
    </location>
</feature>
<dbReference type="CDD" id="cd11524">
    <property type="entry name" value="SYLF"/>
    <property type="match status" value="1"/>
</dbReference>
<dbReference type="EMBL" id="VWPJ01000013">
    <property type="protein sequence ID" value="KAA5604917.1"/>
    <property type="molecule type" value="Genomic_DNA"/>
</dbReference>
<keyword evidence="4" id="KW-1185">Reference proteome</keyword>
<feature type="domain" description="Ysc84 actin-binding" evidence="2">
    <location>
        <begin position="232"/>
        <end position="354"/>
    </location>
</feature>
<name>A0A5M6IAF0_9PROT</name>
<evidence type="ECO:0000256" key="1">
    <source>
        <dbReference type="SAM" id="MobiDB-lite"/>
    </source>
</evidence>
<dbReference type="AlphaFoldDB" id="A0A5M6IAF0"/>
<dbReference type="PANTHER" id="PTHR15629:SF2">
    <property type="entry name" value="SH3 DOMAIN-CONTAINING YSC84-LIKE PROTEIN 1"/>
    <property type="match status" value="1"/>
</dbReference>
<dbReference type="GO" id="GO:0035091">
    <property type="term" value="F:phosphatidylinositol binding"/>
    <property type="evidence" value="ECO:0007669"/>
    <property type="project" value="TreeGrafter"/>
</dbReference>
<feature type="compositionally biased region" description="Low complexity" evidence="1">
    <location>
        <begin position="75"/>
        <end position="95"/>
    </location>
</feature>
<reference evidence="3 4" key="1">
    <citation type="submission" date="2019-09" db="EMBL/GenBank/DDBJ databases">
        <title>Genome sequence of Roseospira marina, one of the more divergent members of the non-sulfur purple photosynthetic bacterial family, the Rhodospirillaceae.</title>
        <authorList>
            <person name="Meyer T."/>
            <person name="Kyndt J."/>
        </authorList>
    </citation>
    <scope>NUCLEOTIDE SEQUENCE [LARGE SCALE GENOMIC DNA]</scope>
    <source>
        <strain evidence="3 4">DSM 15113</strain>
    </source>
</reference>
<evidence type="ECO:0000313" key="4">
    <source>
        <dbReference type="Proteomes" id="UP000324065"/>
    </source>
</evidence>
<dbReference type="OrthoDB" id="9782434at2"/>
<gene>
    <name evidence="3" type="ORF">F1188_13950</name>
</gene>
<dbReference type="Pfam" id="PF04366">
    <property type="entry name" value="Ysc84"/>
    <property type="match status" value="1"/>
</dbReference>
<protein>
    <recommendedName>
        <fullName evidence="2">Ysc84 actin-binding domain-containing protein</fullName>
    </recommendedName>
</protein>
<organism evidence="3 4">
    <name type="scientific">Roseospira marina</name>
    <dbReference type="NCBI Taxonomy" id="140057"/>
    <lineage>
        <taxon>Bacteria</taxon>
        <taxon>Pseudomonadati</taxon>
        <taxon>Pseudomonadota</taxon>
        <taxon>Alphaproteobacteria</taxon>
        <taxon>Rhodospirillales</taxon>
        <taxon>Rhodospirillaceae</taxon>
        <taxon>Roseospira</taxon>
    </lineage>
</organism>
<accession>A0A5M6IAF0</accession>
<evidence type="ECO:0000313" key="3">
    <source>
        <dbReference type="EMBL" id="KAA5604917.1"/>
    </source>
</evidence>
<sequence length="360" mass="36451">MDRLRSTLCPSIRTRATPRAIARHTGPLALALALTVAPIAPTLAQTAGSASDPGAPVPLLGPSTGTLDPSQGELDQPPMATPAPADDTTAPQNPDLGPPRVIGGGPGNPPTTELAPPPAPTSPQGQVLAPVGPESAGAPIPTRGSTDPADADALAKALGAVADATVTVRELRRNSGFKVELNDFLGRARAVVVVPSFFKGGFVLGAAYGTALLSVRDDTGAFSEPAFLEMSAGSLGFQAGAQDSRVILLVMTEAGLQAILKDKFKLEAGASISFGTFGGGLSTGSTTDVNQDIVAFSHSRGLFAGGAFEGAVIEPRPHWNAAYYDAPTVTPRAILFDRSVSNAASSPLIEALQEPVPGGG</sequence>
<evidence type="ECO:0000259" key="2">
    <source>
        <dbReference type="Pfam" id="PF04366"/>
    </source>
</evidence>
<dbReference type="RefSeq" id="WP_150063048.1">
    <property type="nucleotide sequence ID" value="NZ_JACHII010000012.1"/>
</dbReference>
<proteinExistence type="predicted"/>
<dbReference type="PANTHER" id="PTHR15629">
    <property type="entry name" value="SH3YL1 PROTEIN"/>
    <property type="match status" value="1"/>
</dbReference>
<dbReference type="InterPro" id="IPR007461">
    <property type="entry name" value="Ysc84_actin-binding"/>
</dbReference>
<comment type="caution">
    <text evidence="3">The sequence shown here is derived from an EMBL/GenBank/DDBJ whole genome shotgun (WGS) entry which is preliminary data.</text>
</comment>
<dbReference type="InterPro" id="IPR051702">
    <property type="entry name" value="SH3_domain_YSC84-like"/>
</dbReference>
<dbReference type="Proteomes" id="UP000324065">
    <property type="component" value="Unassembled WGS sequence"/>
</dbReference>